<dbReference type="Pfam" id="PF14659">
    <property type="entry name" value="Phage_int_SAM_3"/>
    <property type="match status" value="1"/>
</dbReference>
<keyword evidence="3" id="KW-0233">DNA recombination</keyword>
<dbReference type="OrthoDB" id="148546at2"/>
<dbReference type="AlphaFoldDB" id="A0A4R1CJJ7"/>
<evidence type="ECO:0000313" key="6">
    <source>
        <dbReference type="Proteomes" id="UP000295453"/>
    </source>
</evidence>
<organism evidence="5 6">
    <name type="scientific">Nocardioides jejuensis</name>
    <dbReference type="NCBI Taxonomy" id="2502782"/>
    <lineage>
        <taxon>Bacteria</taxon>
        <taxon>Bacillati</taxon>
        <taxon>Actinomycetota</taxon>
        <taxon>Actinomycetes</taxon>
        <taxon>Propionibacteriales</taxon>
        <taxon>Nocardioidaceae</taxon>
        <taxon>Nocardioides</taxon>
    </lineage>
</organism>
<keyword evidence="2" id="KW-0238">DNA-binding</keyword>
<dbReference type="Gene3D" id="1.10.150.130">
    <property type="match status" value="1"/>
</dbReference>
<name>A0A4R1CJJ7_9ACTN</name>
<sequence>MDGRWRGYVWVTTPGGRRTRKYVRGDTRADVVTQLTKISAASAIAPVAVGSPTVEQYFRGWLEDVVRPTLAPTTVLNYDLFIRLYIVPSLGRKHLDRLSLRDVQTWVNKLRITCQCCAQGKDERREKKRCCSAGKCCQQFPKDWTVRQAWAVLRAGLAQAVREEMITRNVAGMVRMPVPRSEKQTVWSVDDVRTFLEASLSSRDSFHAAYVLMLVLGLRRGELLGLAWEDVDLERGEARIRWQIQRISGQLTRRRTKTASSEAVLPLPDICIDALKAHRAMTNRWKLKAGEAWHDTDLVFTTKFGLPIDPRNFNRSFKKRTESSGVPVIPVHSTRRTCASLLVELGVHPRVAMAIMRHSQISVTMNIYSQVASSSAREALANLGSRLAEGGHS</sequence>
<gene>
    <name evidence="5" type="ORF">EPD65_00405</name>
</gene>
<dbReference type="PANTHER" id="PTHR30349">
    <property type="entry name" value="PHAGE INTEGRASE-RELATED"/>
    <property type="match status" value="1"/>
</dbReference>
<dbReference type="EMBL" id="SJZJ01000001">
    <property type="protein sequence ID" value="TCJ31251.1"/>
    <property type="molecule type" value="Genomic_DNA"/>
</dbReference>
<dbReference type="CDD" id="cd01189">
    <property type="entry name" value="INT_ICEBs1_C_like"/>
    <property type="match status" value="1"/>
</dbReference>
<protein>
    <submittedName>
        <fullName evidence="5">Site-specific integrase</fullName>
    </submittedName>
</protein>
<dbReference type="Proteomes" id="UP000295453">
    <property type="component" value="Unassembled WGS sequence"/>
</dbReference>
<evidence type="ECO:0000256" key="3">
    <source>
        <dbReference type="ARBA" id="ARBA00023172"/>
    </source>
</evidence>
<dbReference type="PROSITE" id="PS51898">
    <property type="entry name" value="TYR_RECOMBINASE"/>
    <property type="match status" value="1"/>
</dbReference>
<proteinExistence type="predicted"/>
<dbReference type="SUPFAM" id="SSF56349">
    <property type="entry name" value="DNA breaking-rejoining enzymes"/>
    <property type="match status" value="1"/>
</dbReference>
<reference evidence="5 6" key="1">
    <citation type="submission" date="2019-03" db="EMBL/GenBank/DDBJ databases">
        <authorList>
            <person name="Kim M.K.M."/>
        </authorList>
    </citation>
    <scope>NUCLEOTIDE SEQUENCE [LARGE SCALE GENOMIC DNA]</scope>
    <source>
        <strain evidence="5 6">18JY15-6</strain>
    </source>
</reference>
<dbReference type="GO" id="GO:0015074">
    <property type="term" value="P:DNA integration"/>
    <property type="evidence" value="ECO:0007669"/>
    <property type="project" value="UniProtKB-KW"/>
</dbReference>
<dbReference type="Gene3D" id="1.10.443.10">
    <property type="entry name" value="Intergrase catalytic core"/>
    <property type="match status" value="1"/>
</dbReference>
<comment type="caution">
    <text evidence="5">The sequence shown here is derived from an EMBL/GenBank/DDBJ whole genome shotgun (WGS) entry which is preliminary data.</text>
</comment>
<evidence type="ECO:0000259" key="4">
    <source>
        <dbReference type="PROSITE" id="PS51898"/>
    </source>
</evidence>
<evidence type="ECO:0000256" key="1">
    <source>
        <dbReference type="ARBA" id="ARBA00022908"/>
    </source>
</evidence>
<evidence type="ECO:0000256" key="2">
    <source>
        <dbReference type="ARBA" id="ARBA00023125"/>
    </source>
</evidence>
<dbReference type="InterPro" id="IPR011010">
    <property type="entry name" value="DNA_brk_join_enz"/>
</dbReference>
<dbReference type="InterPro" id="IPR050090">
    <property type="entry name" value="Tyrosine_recombinase_XerCD"/>
</dbReference>
<dbReference type="InterPro" id="IPR002104">
    <property type="entry name" value="Integrase_catalytic"/>
</dbReference>
<evidence type="ECO:0000313" key="5">
    <source>
        <dbReference type="EMBL" id="TCJ31251.1"/>
    </source>
</evidence>
<dbReference type="InterPro" id="IPR013762">
    <property type="entry name" value="Integrase-like_cat_sf"/>
</dbReference>
<keyword evidence="1" id="KW-0229">DNA integration</keyword>
<accession>A0A4R1CJJ7</accession>
<dbReference type="InterPro" id="IPR010998">
    <property type="entry name" value="Integrase_recombinase_N"/>
</dbReference>
<keyword evidence="6" id="KW-1185">Reference proteome</keyword>
<dbReference type="PANTHER" id="PTHR30349:SF91">
    <property type="entry name" value="INTA PROTEIN"/>
    <property type="match status" value="1"/>
</dbReference>
<dbReference type="GO" id="GO:0003677">
    <property type="term" value="F:DNA binding"/>
    <property type="evidence" value="ECO:0007669"/>
    <property type="project" value="UniProtKB-KW"/>
</dbReference>
<dbReference type="GO" id="GO:0006310">
    <property type="term" value="P:DNA recombination"/>
    <property type="evidence" value="ECO:0007669"/>
    <property type="project" value="UniProtKB-KW"/>
</dbReference>
<dbReference type="Pfam" id="PF00589">
    <property type="entry name" value="Phage_integrase"/>
    <property type="match status" value="1"/>
</dbReference>
<feature type="domain" description="Tyr recombinase" evidence="4">
    <location>
        <begin position="182"/>
        <end position="381"/>
    </location>
</feature>
<dbReference type="InterPro" id="IPR004107">
    <property type="entry name" value="Integrase_SAM-like_N"/>
</dbReference>